<evidence type="ECO:0000313" key="3">
    <source>
        <dbReference type="EMBL" id="OHS98833.1"/>
    </source>
</evidence>
<sequence>MVKSKDGKKIKSLELFESYGSENVQIFGANKPFFALFPSKSDIYIVSTKSQTLSFSLFSINENCENIEIYQNQYESLIFSGDSIDDNKKLKSKVPKCILVEPDSDISVEVAATFPQNKVNCQVNDEKVDLLSSEFSKNYSVPLSIFVVADELSEASGLSQNEYYKINITYTGESLLPDNNQTESPSIPSPTPTATEEMPIFMVFSRFAVSVTVAIGFGIVILVMAAIFVYYRRNQEMVEDPNNSPALQTRNNNNNHNHHHENNHRIEGIEDTPYVIKAPDFSEELDPEMPKEKIDEKSEDISQVDPYGIDENKQEEVIELTVHEEDEKGAKRREKEKIKANPYDYETDECV</sequence>
<evidence type="ECO:0000313" key="4">
    <source>
        <dbReference type="Proteomes" id="UP000179807"/>
    </source>
</evidence>
<dbReference type="Proteomes" id="UP000179807">
    <property type="component" value="Unassembled WGS sequence"/>
</dbReference>
<feature type="compositionally biased region" description="Polar residues" evidence="1">
    <location>
        <begin position="241"/>
        <end position="250"/>
    </location>
</feature>
<keyword evidence="2" id="KW-1133">Transmembrane helix</keyword>
<dbReference type="EMBL" id="MLAK01001037">
    <property type="protein sequence ID" value="OHS98833.1"/>
    <property type="molecule type" value="Genomic_DNA"/>
</dbReference>
<keyword evidence="4" id="KW-1185">Reference proteome</keyword>
<dbReference type="GeneID" id="94825087"/>
<feature type="transmembrane region" description="Helical" evidence="2">
    <location>
        <begin position="207"/>
        <end position="231"/>
    </location>
</feature>
<reference evidence="3" key="1">
    <citation type="submission" date="2016-10" db="EMBL/GenBank/DDBJ databases">
        <authorList>
            <person name="Benchimol M."/>
            <person name="Almeida L.G."/>
            <person name="Vasconcelos A.T."/>
            <person name="Perreira-Neves A."/>
            <person name="Rosa I.A."/>
            <person name="Tasca T."/>
            <person name="Bogo M.R."/>
            <person name="de Souza W."/>
        </authorList>
    </citation>
    <scope>NUCLEOTIDE SEQUENCE [LARGE SCALE GENOMIC DNA]</scope>
    <source>
        <strain evidence="3">K</strain>
    </source>
</reference>
<feature type="region of interest" description="Disordered" evidence="1">
    <location>
        <begin position="241"/>
        <end position="266"/>
    </location>
</feature>
<protein>
    <submittedName>
        <fullName evidence="3">Uncharacterized protein</fullName>
    </submittedName>
</protein>
<evidence type="ECO:0000256" key="2">
    <source>
        <dbReference type="SAM" id="Phobius"/>
    </source>
</evidence>
<organism evidence="3 4">
    <name type="scientific">Tritrichomonas foetus</name>
    <dbReference type="NCBI Taxonomy" id="1144522"/>
    <lineage>
        <taxon>Eukaryota</taxon>
        <taxon>Metamonada</taxon>
        <taxon>Parabasalia</taxon>
        <taxon>Tritrichomonadida</taxon>
        <taxon>Tritrichomonadidae</taxon>
        <taxon>Tritrichomonas</taxon>
    </lineage>
</organism>
<feature type="compositionally biased region" description="Basic and acidic residues" evidence="1">
    <location>
        <begin position="288"/>
        <end position="300"/>
    </location>
</feature>
<proteinExistence type="predicted"/>
<keyword evidence="2" id="KW-0812">Transmembrane</keyword>
<evidence type="ECO:0000256" key="1">
    <source>
        <dbReference type="SAM" id="MobiDB-lite"/>
    </source>
</evidence>
<accession>A0A1J4JJP3</accession>
<keyword evidence="2" id="KW-0472">Membrane</keyword>
<comment type="caution">
    <text evidence="3">The sequence shown here is derived from an EMBL/GenBank/DDBJ whole genome shotgun (WGS) entry which is preliminary data.</text>
</comment>
<feature type="region of interest" description="Disordered" evidence="1">
    <location>
        <begin position="282"/>
        <end position="314"/>
    </location>
</feature>
<dbReference type="AlphaFoldDB" id="A0A1J4JJP3"/>
<dbReference type="RefSeq" id="XP_068351970.1">
    <property type="nucleotide sequence ID" value="XM_068490383.1"/>
</dbReference>
<name>A0A1J4JJP3_9EUKA</name>
<gene>
    <name evidence="3" type="ORF">TRFO_01912</name>
</gene>
<dbReference type="VEuPathDB" id="TrichDB:TRFO_01912"/>